<keyword evidence="1" id="KW-0175">Coiled coil</keyword>
<proteinExistence type="predicted"/>
<dbReference type="EMBL" id="LODT01000001">
    <property type="protein sequence ID" value="KYR03128.1"/>
    <property type="molecule type" value="Genomic_DNA"/>
</dbReference>
<keyword evidence="2" id="KW-1133">Transmembrane helix</keyword>
<accession>A0A152AA81</accession>
<protein>
    <submittedName>
        <fullName evidence="3">TMF1-like protein</fullName>
    </submittedName>
</protein>
<name>A0A152AA81_TIELA</name>
<keyword evidence="4" id="KW-1185">Reference proteome</keyword>
<dbReference type="InParanoid" id="A0A152AA81"/>
<evidence type="ECO:0000313" key="3">
    <source>
        <dbReference type="EMBL" id="KYR03128.1"/>
    </source>
</evidence>
<feature type="coiled-coil region" evidence="1">
    <location>
        <begin position="388"/>
        <end position="418"/>
    </location>
</feature>
<reference evidence="3 4" key="1">
    <citation type="submission" date="2015-12" db="EMBL/GenBank/DDBJ databases">
        <title>Dictyostelia acquired genes for synthesis and detection of signals that induce cell-type specialization by lateral gene transfer from prokaryotes.</title>
        <authorList>
            <person name="Gloeckner G."/>
            <person name="Schaap P."/>
        </authorList>
    </citation>
    <scope>NUCLEOTIDE SEQUENCE [LARGE SCALE GENOMIC DNA]</scope>
    <source>
        <strain evidence="3 4">TK</strain>
    </source>
</reference>
<evidence type="ECO:0000256" key="2">
    <source>
        <dbReference type="SAM" id="Phobius"/>
    </source>
</evidence>
<dbReference type="Proteomes" id="UP000076078">
    <property type="component" value="Unassembled WGS sequence"/>
</dbReference>
<dbReference type="AlphaFoldDB" id="A0A152AA81"/>
<evidence type="ECO:0000313" key="4">
    <source>
        <dbReference type="Proteomes" id="UP000076078"/>
    </source>
</evidence>
<feature type="transmembrane region" description="Helical" evidence="2">
    <location>
        <begin position="100"/>
        <end position="118"/>
    </location>
</feature>
<comment type="caution">
    <text evidence="3">The sequence shown here is derived from an EMBL/GenBank/DDBJ whole genome shotgun (WGS) entry which is preliminary data.</text>
</comment>
<sequence>MNNAGEVQENNQDPLNNIDPINDIQNINIEPNNNINNQNNIIEQNNNNNNINQNIQPNNIENINNNNINQNNNINPNNIEKQNINLIQYYIIAKNITKQILFIIIMISISVGFFRIYYSRYMDKSIVLLEESSNKTVSYKKQQNSIVFKDSFTEISLLYNNHHQYENFQDTVITSVTYAVKCKELSNISSSLNVLNYKFNGSSPFLKSMGLINDNCENHWELFKEVVKKLYAFNDLINAGIKNLIITKMDENRIHYICKQLVETHKSIQDLKVKVFINYNEFKKISRVLSAEIRHHEEGTDPLESKTDIESIARIKYQNQTSFCLSTTQRIGNAREMLYSYNWFAFEIDKMQQNVNSNINQQKVEQENAKTYEERWLKFLHRAPKETVDEIKKLINDLENQTINIEELREKVYGLIKQTQEYIEELNNQLLECEPGGKIHKEIEEYEALNKNNSIPNTVTSDDVLKQKSMTYREYSILKTHLGDIKKHLSLLNNNNPTEDLIQNYDQHFGTSINTLHNYSITTYFQSIFGMYNEIIAKILTDLKQEMNLLLFLINENKI</sequence>
<organism evidence="3 4">
    <name type="scientific">Tieghemostelium lacteum</name>
    <name type="common">Slime mold</name>
    <name type="synonym">Dictyostelium lacteum</name>
    <dbReference type="NCBI Taxonomy" id="361077"/>
    <lineage>
        <taxon>Eukaryota</taxon>
        <taxon>Amoebozoa</taxon>
        <taxon>Evosea</taxon>
        <taxon>Eumycetozoa</taxon>
        <taxon>Dictyostelia</taxon>
        <taxon>Dictyosteliales</taxon>
        <taxon>Raperosteliaceae</taxon>
        <taxon>Tieghemostelium</taxon>
    </lineage>
</organism>
<gene>
    <name evidence="3" type="ORF">DLAC_00625</name>
</gene>
<keyword evidence="2" id="KW-0812">Transmembrane</keyword>
<evidence type="ECO:0000256" key="1">
    <source>
        <dbReference type="SAM" id="Coils"/>
    </source>
</evidence>
<keyword evidence="2" id="KW-0472">Membrane</keyword>